<evidence type="ECO:0000313" key="1">
    <source>
        <dbReference type="EMBL" id="CDS11686.1"/>
    </source>
</evidence>
<evidence type="ECO:0008006" key="2">
    <source>
        <dbReference type="Google" id="ProtNLM"/>
    </source>
</evidence>
<accession>A0A077WVN1</accession>
<dbReference type="PANTHER" id="PTHR33524">
    <property type="entry name" value="C5ORF35"/>
    <property type="match status" value="1"/>
</dbReference>
<dbReference type="AlphaFoldDB" id="A0A077WVN1"/>
<dbReference type="OrthoDB" id="442460at2759"/>
<dbReference type="InterPro" id="IPR040415">
    <property type="entry name" value="SETD9"/>
</dbReference>
<sequence length="154" mass="17161">MSTKLRNYLYRLYPLQSIKLLAKTIRSPPTPTAPLPNAVDSVNQITRLLSVIHTTPLHAHPSETLERKLGFSVYKSASTITGAGQGVFLRGQCHAGQVVCLYPGTVYMPFEPLLFVSIANSYILKCLDGIFVDGKNTGKLLQLWRDDDYMHLIL</sequence>
<dbReference type="PANTHER" id="PTHR33524:SF2">
    <property type="entry name" value="SET DOMAIN-CONTAINING PROTEIN 9"/>
    <property type="match status" value="1"/>
</dbReference>
<name>A0A077WVN1_9FUNG</name>
<gene>
    <name evidence="1" type="ORF">LRAMOSA03949</name>
</gene>
<dbReference type="EMBL" id="LK023346">
    <property type="protein sequence ID" value="CDS11686.1"/>
    <property type="molecule type" value="Genomic_DNA"/>
</dbReference>
<reference evidence="1" key="1">
    <citation type="journal article" date="2014" name="Genome Announc.">
        <title>De novo whole-genome sequence and genome annotation of Lichtheimia ramosa.</title>
        <authorList>
            <person name="Linde J."/>
            <person name="Schwartze V."/>
            <person name="Binder U."/>
            <person name="Lass-Florl C."/>
            <person name="Voigt K."/>
            <person name="Horn F."/>
        </authorList>
    </citation>
    <scope>NUCLEOTIDE SEQUENCE</scope>
    <source>
        <strain evidence="1">JMRC FSU:6197</strain>
    </source>
</reference>
<proteinExistence type="predicted"/>
<protein>
    <recommendedName>
        <fullName evidence="2">SET domain-containing protein</fullName>
    </recommendedName>
</protein>
<organism evidence="1">
    <name type="scientific">Lichtheimia ramosa</name>
    <dbReference type="NCBI Taxonomy" id="688394"/>
    <lineage>
        <taxon>Eukaryota</taxon>
        <taxon>Fungi</taxon>
        <taxon>Fungi incertae sedis</taxon>
        <taxon>Mucoromycota</taxon>
        <taxon>Mucoromycotina</taxon>
        <taxon>Mucoromycetes</taxon>
        <taxon>Mucorales</taxon>
        <taxon>Lichtheimiaceae</taxon>
        <taxon>Lichtheimia</taxon>
    </lineage>
</organism>